<dbReference type="GeneID" id="34606920"/>
<protein>
    <recommendedName>
        <fullName evidence="4">CMP/dCMP-type deaminase domain-containing protein</fullName>
    </recommendedName>
</protein>
<keyword evidence="3" id="KW-1185">Reference proteome</keyword>
<name>A0A177EQ16_9EURO</name>
<accession>A0A177EQ16</accession>
<dbReference type="Proteomes" id="UP000077002">
    <property type="component" value="Unassembled WGS sequence"/>
</dbReference>
<dbReference type="GO" id="GO:0006139">
    <property type="term" value="P:nucleobase-containing compound metabolic process"/>
    <property type="evidence" value="ECO:0007669"/>
    <property type="project" value="UniProtKB-ARBA"/>
</dbReference>
<dbReference type="Gene3D" id="3.40.140.10">
    <property type="entry name" value="Cytidine Deaminase, domain 2"/>
    <property type="match status" value="1"/>
</dbReference>
<keyword evidence="1" id="KW-0732">Signal</keyword>
<dbReference type="EMBL" id="LVKK01000188">
    <property type="protein sequence ID" value="OAG34028.1"/>
    <property type="molecule type" value="Genomic_DNA"/>
</dbReference>
<evidence type="ECO:0000313" key="3">
    <source>
        <dbReference type="Proteomes" id="UP000077002"/>
    </source>
</evidence>
<dbReference type="RefSeq" id="XP_022505980.1">
    <property type="nucleotide sequence ID" value="XM_022661716.1"/>
</dbReference>
<evidence type="ECO:0000313" key="2">
    <source>
        <dbReference type="EMBL" id="OAG34028.1"/>
    </source>
</evidence>
<evidence type="ECO:0008006" key="4">
    <source>
        <dbReference type="Google" id="ProtNLM"/>
    </source>
</evidence>
<organism evidence="2 3">
    <name type="scientific">Fonsecaea monophora</name>
    <dbReference type="NCBI Taxonomy" id="254056"/>
    <lineage>
        <taxon>Eukaryota</taxon>
        <taxon>Fungi</taxon>
        <taxon>Dikarya</taxon>
        <taxon>Ascomycota</taxon>
        <taxon>Pezizomycotina</taxon>
        <taxon>Eurotiomycetes</taxon>
        <taxon>Chaetothyriomycetidae</taxon>
        <taxon>Chaetothyriales</taxon>
        <taxon>Herpotrichiellaceae</taxon>
        <taxon>Fonsecaea</taxon>
    </lineage>
</organism>
<reference evidence="2 3" key="1">
    <citation type="submission" date="2016-03" db="EMBL/GenBank/DDBJ databases">
        <title>Draft genome sequence of the Fonsecaea monophora CBS 269.37.</title>
        <authorList>
            <person name="Bombassaro A."/>
            <person name="Vinicius W.A."/>
            <person name="De Hoog S."/>
            <person name="Sun J."/>
            <person name="Souza E.M."/>
            <person name="Raittz R.T."/>
            <person name="Costa F."/>
            <person name="Leao A.C."/>
            <person name="Tadra-Sfeir M.Z."/>
            <person name="Baura V."/>
            <person name="Balsanelli E."/>
            <person name="Pedrosa F.O."/>
            <person name="Moreno L.F."/>
            <person name="Steffens M.B."/>
            <person name="Xi L."/>
            <person name="Bocca A.L."/>
            <person name="Felipe M.S."/>
            <person name="Teixeira M."/>
            <person name="Telles Filho F.Q."/>
            <person name="Azevedo C.M."/>
            <person name="Gomes R."/>
            <person name="Vicente V.A."/>
        </authorList>
    </citation>
    <scope>NUCLEOTIDE SEQUENCE [LARGE SCALE GENOMIC DNA]</scope>
    <source>
        <strain evidence="2 3">CBS 269.37</strain>
    </source>
</reference>
<dbReference type="InterPro" id="IPR016193">
    <property type="entry name" value="Cytidine_deaminase-like"/>
</dbReference>
<comment type="caution">
    <text evidence="2">The sequence shown here is derived from an EMBL/GenBank/DDBJ whole genome shotgun (WGS) entry which is preliminary data.</text>
</comment>
<feature type="chain" id="PRO_5008060615" description="CMP/dCMP-type deaminase domain-containing protein" evidence="1">
    <location>
        <begin position="20"/>
        <end position="287"/>
    </location>
</feature>
<dbReference type="GO" id="GO:0003824">
    <property type="term" value="F:catalytic activity"/>
    <property type="evidence" value="ECO:0007669"/>
    <property type="project" value="InterPro"/>
</dbReference>
<evidence type="ECO:0000256" key="1">
    <source>
        <dbReference type="SAM" id="SignalP"/>
    </source>
</evidence>
<dbReference type="AlphaFoldDB" id="A0A177EQ16"/>
<sequence>MQLSFFICSLPLFFVSSSAVSSGCDLHDPANPCYIAGGGGNDLGADPVPFSVRAYWMRRAMAALADINDGSPCPFAAFGSVIVNHTASGKGTGGAGASEIDHLGEEVCIGANSLVRDGNPTLHVANEARTSKGEIAAINNCSRILTDPDGPYKLSGPDAIKALGDLSLYTTAEACPMCSSAILYGGFREYVFSTSIPTLRSHGWPQIIIRSREIFSRSVGRLAAHRTRIIGDVLANETEALFTWQYKDGPCPGGCEKDGAGGGDAGAEWFDGGHGHGVHGNSPVLGR</sequence>
<dbReference type="OrthoDB" id="408702at2759"/>
<feature type="signal peptide" evidence="1">
    <location>
        <begin position="1"/>
        <end position="19"/>
    </location>
</feature>
<proteinExistence type="predicted"/>
<gene>
    <name evidence="2" type="ORF">AYO21_11834</name>
</gene>
<dbReference type="SUPFAM" id="SSF53927">
    <property type="entry name" value="Cytidine deaminase-like"/>
    <property type="match status" value="1"/>
</dbReference>